<keyword evidence="4" id="KW-1185">Reference proteome</keyword>
<dbReference type="SMART" id="SM00767">
    <property type="entry name" value="DCD"/>
    <property type="match status" value="1"/>
</dbReference>
<feature type="region of interest" description="Disordered" evidence="1">
    <location>
        <begin position="271"/>
        <end position="317"/>
    </location>
</feature>
<dbReference type="PROSITE" id="PS51222">
    <property type="entry name" value="DCD"/>
    <property type="match status" value="1"/>
</dbReference>
<evidence type="ECO:0000259" key="2">
    <source>
        <dbReference type="PROSITE" id="PS51222"/>
    </source>
</evidence>
<feature type="compositionally biased region" description="Low complexity" evidence="1">
    <location>
        <begin position="393"/>
        <end position="409"/>
    </location>
</feature>
<feature type="compositionally biased region" description="Polar residues" evidence="1">
    <location>
        <begin position="106"/>
        <end position="115"/>
    </location>
</feature>
<dbReference type="OrthoDB" id="514503at2759"/>
<feature type="region of interest" description="Disordered" evidence="1">
    <location>
        <begin position="95"/>
        <end position="179"/>
    </location>
</feature>
<dbReference type="STRING" id="3076.A0A2P6U2F4"/>
<sequence>MASRVPNPFDGAQREGRDKTLKWLVWEILARHYPQGARVAELEKDERLLELRPKMRAAKNPNGQITGELGSDKGLHFIKDFQGQPGVWGVRLEAAAEQQPPGGSAGSTAAPQQQGVDAAAAPSPQAEQQQQDAQQQQQDVQQHQQQQQQPDAQAKPAAHSHKAAAALPSPAVPGNESEAAPWAGATCAYLTDRLWKKGAAVWWPAEQQFFNGKIVETLSEEGGDLLLLHVLYDDQTDEWMRPTRFKVSGGKEQTVVVITENEVYIRDEASGRLVPDPNQGVDPAALGGGEAAAASGGAAAGGSGGAEAVQREERATRDQILRHCNAETYRRMGSVHWAAPAQPAELPTPKLEPGSAAAAAALLAPHKAALTERLAAGGPWPHGATLLPPPDSAAASLTGAPAAAPAQPPEDAQVGRIFVCKRNTTSACFKRNVFVSNSDIDLQGLHPGSLALLHSLDEKLIYGWWKVLECGTNLDPGFPADAAFKFHVRVQPLHLFQPVPDTLLDAFVERKVHPKTGQRMKFFDRHLDGRQCRQIWSLMHHYNEKLHDSRDTLWRLSPMTPAGAGFWHALARQEARAAGGGGGGGAAECSSAGMLLGLGGGGSSSGGSGSGSSGSGNTAAAPFIDVSLDCPRKLLLFTSPAGLLSFQLPNSPTAGVALLLQQDVQSGSFRVCADGTELLPSPGAGGQAMLRLLGGSGSQISSLLGPAVVFGASQPAVAVVQQPAGRDAAVSEAVQLAITATPGPAAAANPHRLRATFFGLAPEGCTAAECGDRVLEAPVAPAGQPAQLAANVTYAKPGRYAVRVENEDLEAERLFDYSVLAPLPSTTPLLTTTCHDTRLAGAGSPVIFGNTDAAPNSRGRNKRLTIVPAGYSWATSPSQIMCQKHWSGWEASSPHTLPAGDGSGGVCSMVCTRDGTLQLMRETGMFDQYNQALIQASYGSLSLSADVAVLPEIYLPYDANVEDNFTYYEAPAVEALAAAGEAPWMFLMLVPLANHRVPPFRAWSGGRAAGGAVITQCYPTLYYAVHETGHRMNFRHANMYQLEGTPTAPANPLGAGATTVNGYSDPLDIMACCKGDYGLYYRTMAGWLRGGPAERAVLLPADLAMPGTRRIALWPFDRPESRGRLLSLAIRRSENEVLLVGFRSAPHWQDVSITDGQLAPDQSRHSVRGITVELVRRNPQTGQWADHRGTLDFNLRKADWPDALPAPDGNGFPRSGAFAALKEGQSWHDPATRLLLSFEAIGGCPGAPALPLYNHSARDFYGFRGEWPQQEAFERADYTGSRTCQLAQRQYRALVLAPDGRHSSVAVQLAPGNLAAHQISLRYKHYEPEQLTHEQGSLLVPHPGAASLAGVALFDNSATALQLARAASAVVSGGSLPDTRCSQQWSLSAMLRVSGDTLQAASQAQDGRVLLSVDGGYPSLSLGPSQLPATAAAPVALWLGWGAARRRLALPRAFSWEQGLHLVLVRDGSRLGLWANGRGKWLVRDLGCLPSRPTINYCDTAPQPAPYSHPAELRFGRAAGGEPAEASLAWARFYSYALPEPDVPAEAAATASQLSQYFRLAAAAPLLACPAGSDECAADGKPGGGLPLPMLAAAGAGGAVAVAAAAMSRAMDAMRINGIQASAWKHCALNLLRGLQIAAPSEGEVEVAHLTPSWVMKHFTLSERFAADRETRMSRRDMRRGEQRAVALAFEPDHLHVDITWQGQLPAGRVEERYMINTAGQLEVHSVMQIEGQQAIPIHMVYNRAEGKVTIEG</sequence>
<evidence type="ECO:0000256" key="1">
    <source>
        <dbReference type="SAM" id="MobiDB-lite"/>
    </source>
</evidence>
<feature type="compositionally biased region" description="Low complexity" evidence="1">
    <location>
        <begin position="117"/>
        <end position="169"/>
    </location>
</feature>
<accession>A0A2P6U2F4</accession>
<comment type="caution">
    <text evidence="3">The sequence shown here is derived from an EMBL/GenBank/DDBJ whole genome shotgun (WGS) entry which is preliminary data.</text>
</comment>
<dbReference type="InterPro" id="IPR013989">
    <property type="entry name" value="Dev_and_cell_death_domain"/>
</dbReference>
<name>A0A2P6U2F4_CHLSO</name>
<gene>
    <name evidence="3" type="ORF">C2E21_1083</name>
</gene>
<feature type="domain" description="DCD" evidence="2">
    <location>
        <begin position="411"/>
        <end position="541"/>
    </location>
</feature>
<dbReference type="Proteomes" id="UP000239899">
    <property type="component" value="Unassembled WGS sequence"/>
</dbReference>
<dbReference type="EMBL" id="LHPG02000002">
    <property type="protein sequence ID" value="PRW60480.1"/>
    <property type="molecule type" value="Genomic_DNA"/>
</dbReference>
<evidence type="ECO:0000313" key="4">
    <source>
        <dbReference type="Proteomes" id="UP000239899"/>
    </source>
</evidence>
<evidence type="ECO:0000313" key="3">
    <source>
        <dbReference type="EMBL" id="PRW60480.1"/>
    </source>
</evidence>
<protein>
    <submittedName>
        <fullName evidence="3">RE1-silencing transcription factor-like</fullName>
    </submittedName>
</protein>
<proteinExistence type="predicted"/>
<feature type="region of interest" description="Disordered" evidence="1">
    <location>
        <begin position="381"/>
        <end position="409"/>
    </location>
</feature>
<reference evidence="3 4" key="1">
    <citation type="journal article" date="2018" name="Plant J.">
        <title>Genome sequences of Chlorella sorokiniana UTEX 1602 and Micractinium conductrix SAG 241.80: implications to maltose excretion by a green alga.</title>
        <authorList>
            <person name="Arriola M.B."/>
            <person name="Velmurugan N."/>
            <person name="Zhang Y."/>
            <person name="Plunkett M.H."/>
            <person name="Hondzo H."/>
            <person name="Barney B.M."/>
        </authorList>
    </citation>
    <scope>NUCLEOTIDE SEQUENCE [LARGE SCALE GENOMIC DNA]</scope>
    <source>
        <strain evidence="4">UTEX 1602</strain>
    </source>
</reference>
<organism evidence="3 4">
    <name type="scientific">Chlorella sorokiniana</name>
    <name type="common">Freshwater green alga</name>
    <dbReference type="NCBI Taxonomy" id="3076"/>
    <lineage>
        <taxon>Eukaryota</taxon>
        <taxon>Viridiplantae</taxon>
        <taxon>Chlorophyta</taxon>
        <taxon>core chlorophytes</taxon>
        <taxon>Trebouxiophyceae</taxon>
        <taxon>Chlorellales</taxon>
        <taxon>Chlorellaceae</taxon>
        <taxon>Chlorella clade</taxon>
        <taxon>Chlorella</taxon>
    </lineage>
</organism>